<evidence type="ECO:0000259" key="6">
    <source>
        <dbReference type="Pfam" id="PF01869"/>
    </source>
</evidence>
<dbReference type="CDD" id="cd24036">
    <property type="entry name" value="ASKHA_NBD_BcrAD_BadFG_HgdC_HadI"/>
    <property type="match status" value="1"/>
</dbReference>
<evidence type="ECO:0000256" key="2">
    <source>
        <dbReference type="ARBA" id="ARBA00011738"/>
    </source>
</evidence>
<dbReference type="GO" id="GO:0046872">
    <property type="term" value="F:metal ion binding"/>
    <property type="evidence" value="ECO:0007669"/>
    <property type="project" value="UniProtKB-KW"/>
</dbReference>
<dbReference type="InterPro" id="IPR008275">
    <property type="entry name" value="CoA_E_activase_dom"/>
</dbReference>
<dbReference type="InterPro" id="IPR002731">
    <property type="entry name" value="ATPase_BadF"/>
</dbReference>
<evidence type="ECO:0000256" key="4">
    <source>
        <dbReference type="ARBA" id="ARBA00023004"/>
    </source>
</evidence>
<comment type="subunit">
    <text evidence="2">Homodimer.</text>
</comment>
<dbReference type="PANTHER" id="PTHR32329:SF2">
    <property type="entry name" value="BIFUNCTIONAL PROTEIN [INCLUDES 2-HYDROXYACYL-COA DEHYDRATASE (N-TER) AND ITS ACTIVATOR DOMAIN (C_TERM)"/>
    <property type="match status" value="1"/>
</dbReference>
<comment type="cofactor">
    <cofactor evidence="1">
        <name>[4Fe-4S] cluster</name>
        <dbReference type="ChEBI" id="CHEBI:49883"/>
    </cofactor>
</comment>
<protein>
    <submittedName>
        <fullName evidence="7">Activator of lactoyl-CoA dehydratase</fullName>
    </submittedName>
</protein>
<feature type="domain" description="ATPase BadF/BadG/BcrA/BcrD type" evidence="6">
    <location>
        <begin position="4"/>
        <end position="252"/>
    </location>
</feature>
<keyword evidence="3" id="KW-0479">Metal-binding</keyword>
<dbReference type="SUPFAM" id="SSF53067">
    <property type="entry name" value="Actin-like ATPase domain"/>
    <property type="match status" value="1"/>
</dbReference>
<dbReference type="NCBIfam" id="TIGR00241">
    <property type="entry name" value="CoA_E_activ"/>
    <property type="match status" value="1"/>
</dbReference>
<dbReference type="Pfam" id="PF01869">
    <property type="entry name" value="BcrAD_BadFG"/>
    <property type="match status" value="1"/>
</dbReference>
<evidence type="ECO:0000256" key="3">
    <source>
        <dbReference type="ARBA" id="ARBA00022723"/>
    </source>
</evidence>
<sequence length="253" mass="26591">MLSVGIDIGSITAKAALIKDGELAATELTHTGYNSREAGDRIFEKLLDAAGLKKQDIDRVVATGYGRKSVSMADKNVTEITCHGAGARFLDPEIRSVIDIGGQDSKAISIDDNGSVTDFAMNDKCAAGTGRFLEVMARALEVDLDDFGRMSLEGEDPSPISSLCTVFAESEIISLISKGEKRQNIIAGIHESIGSRVMSMAGRVGIQTPVMMTGGVARNVGVIHALEKKIGEPLRVSKKAQLTGAIGAALIGS</sequence>
<evidence type="ECO:0000313" key="7">
    <source>
        <dbReference type="EMBL" id="VEN73966.1"/>
    </source>
</evidence>
<dbReference type="PANTHER" id="PTHR32329">
    <property type="entry name" value="BIFUNCTIONAL PROTEIN [INCLUDES 2-HYDROXYACYL-COA DEHYDRATASE (N-TER) AND ITS ACTIVATOR DOMAIN (C_TERM)-RELATED"/>
    <property type="match status" value="1"/>
</dbReference>
<dbReference type="AlphaFoldDB" id="A0A484HI92"/>
<evidence type="ECO:0000256" key="1">
    <source>
        <dbReference type="ARBA" id="ARBA00001966"/>
    </source>
</evidence>
<accession>A0A484HI92</accession>
<evidence type="ECO:0000256" key="5">
    <source>
        <dbReference type="ARBA" id="ARBA00023014"/>
    </source>
</evidence>
<dbReference type="InterPro" id="IPR051805">
    <property type="entry name" value="Dehydratase_Activator_Redct"/>
</dbReference>
<dbReference type="FunFam" id="3.30.420.40:FF:000217">
    <property type="entry name" value="2-hydroxyisocaproyl-CoA dehydratase activator"/>
    <property type="match status" value="1"/>
</dbReference>
<keyword evidence="5" id="KW-0411">Iron-sulfur</keyword>
<name>A0A484HI92_9BACT</name>
<dbReference type="GO" id="GO:0051536">
    <property type="term" value="F:iron-sulfur cluster binding"/>
    <property type="evidence" value="ECO:0007669"/>
    <property type="project" value="UniProtKB-KW"/>
</dbReference>
<organism evidence="7">
    <name type="scientific">uncultured Desulfobacteraceae bacterium</name>
    <dbReference type="NCBI Taxonomy" id="218296"/>
    <lineage>
        <taxon>Bacteria</taxon>
        <taxon>Pseudomonadati</taxon>
        <taxon>Thermodesulfobacteriota</taxon>
        <taxon>Desulfobacteria</taxon>
        <taxon>Desulfobacterales</taxon>
        <taxon>Desulfobacteraceae</taxon>
        <taxon>environmental samples</taxon>
    </lineage>
</organism>
<proteinExistence type="predicted"/>
<gene>
    <name evidence="7" type="primary">lcdC</name>
    <name evidence="7" type="ORF">EPICR_200015</name>
</gene>
<dbReference type="EMBL" id="CAACVI010000013">
    <property type="protein sequence ID" value="VEN73966.1"/>
    <property type="molecule type" value="Genomic_DNA"/>
</dbReference>
<keyword evidence="4" id="KW-0408">Iron</keyword>
<dbReference type="InterPro" id="IPR043129">
    <property type="entry name" value="ATPase_NBD"/>
</dbReference>
<dbReference type="Gene3D" id="3.30.420.40">
    <property type="match status" value="2"/>
</dbReference>
<reference evidence="7" key="1">
    <citation type="submission" date="2019-01" db="EMBL/GenBank/DDBJ databases">
        <authorList>
            <consortium name="Genoscope - CEA"/>
            <person name="William W."/>
        </authorList>
    </citation>
    <scope>NUCLEOTIDE SEQUENCE</scope>
    <source>
        <strain evidence="7">CR-1</strain>
    </source>
</reference>